<protein>
    <submittedName>
        <fullName evidence="1">Uncharacterized protein</fullName>
    </submittedName>
</protein>
<dbReference type="EMBL" id="CDOK01000197">
    <property type="protein sequence ID" value="CEN53107.1"/>
    <property type="molecule type" value="Genomic_DNA"/>
</dbReference>
<dbReference type="InterPro" id="IPR019853">
    <property type="entry name" value="GldB-like"/>
</dbReference>
<dbReference type="AlphaFoldDB" id="A0A0B7ISV1"/>
<dbReference type="Pfam" id="PF25594">
    <property type="entry name" value="GldB_lipo"/>
    <property type="match status" value="1"/>
</dbReference>
<evidence type="ECO:0000313" key="2">
    <source>
        <dbReference type="Proteomes" id="UP000039370"/>
    </source>
</evidence>
<organism evidence="1 2">
    <name type="scientific">Capnocytophaga canimorsus</name>
    <dbReference type="NCBI Taxonomy" id="28188"/>
    <lineage>
        <taxon>Bacteria</taxon>
        <taxon>Pseudomonadati</taxon>
        <taxon>Bacteroidota</taxon>
        <taxon>Flavobacteriia</taxon>
        <taxon>Flavobacteriales</taxon>
        <taxon>Flavobacteriaceae</taxon>
        <taxon>Capnocytophaga</taxon>
    </lineage>
</organism>
<proteinExistence type="predicted"/>
<gene>
    <name evidence="1" type="ORF">CCAN11_510002</name>
</gene>
<evidence type="ECO:0000313" key="1">
    <source>
        <dbReference type="EMBL" id="CEN53107.1"/>
    </source>
</evidence>
<sequence length="43" mass="4886">MGKYIGFNIVKSYADNHSETSLVALLSLSADELFKKSYYKPKK</sequence>
<reference evidence="2" key="1">
    <citation type="submission" date="2015-01" db="EMBL/GenBank/DDBJ databases">
        <authorList>
            <person name="MANFREDI Pablo"/>
        </authorList>
    </citation>
    <scope>NUCLEOTIDE SEQUENCE [LARGE SCALE GENOMIC DNA]</scope>
    <source>
        <strain evidence="2">Cc11</strain>
    </source>
</reference>
<accession>A0A0B7ISV1</accession>
<name>A0A0B7ISV1_9FLAO</name>
<dbReference type="Proteomes" id="UP000039370">
    <property type="component" value="Unassembled WGS sequence"/>
</dbReference>